<dbReference type="Pfam" id="PF18758">
    <property type="entry name" value="KDZ"/>
    <property type="match status" value="1"/>
</dbReference>
<evidence type="ECO:0000256" key="1">
    <source>
        <dbReference type="SAM" id="SignalP"/>
    </source>
</evidence>
<comment type="caution">
    <text evidence="3">The sequence shown here is derived from an EMBL/GenBank/DDBJ whole genome shotgun (WGS) entry which is preliminary data.</text>
</comment>
<dbReference type="InterPro" id="IPR040521">
    <property type="entry name" value="KDZ"/>
</dbReference>
<feature type="signal peptide" evidence="1">
    <location>
        <begin position="1"/>
        <end position="19"/>
    </location>
</feature>
<keyword evidence="1" id="KW-0732">Signal</keyword>
<gene>
    <name evidence="3" type="ORF">OUZ56_009601</name>
</gene>
<dbReference type="PANTHER" id="PTHR33104:SF2">
    <property type="entry name" value="CXC3 LIKE CYSTEINE CLUSTER DOMAIN-CONTAINING PROTEIN"/>
    <property type="match status" value="1"/>
</dbReference>
<reference evidence="3 4" key="1">
    <citation type="journal article" date="2023" name="Nucleic Acids Res.">
        <title>The hologenome of Daphnia magna reveals possible DNA methylation and microbiome-mediated evolution of the host genome.</title>
        <authorList>
            <person name="Chaturvedi A."/>
            <person name="Li X."/>
            <person name="Dhandapani V."/>
            <person name="Marshall H."/>
            <person name="Kissane S."/>
            <person name="Cuenca-Cambronero M."/>
            <person name="Asole G."/>
            <person name="Calvet F."/>
            <person name="Ruiz-Romero M."/>
            <person name="Marangio P."/>
            <person name="Guigo R."/>
            <person name="Rago D."/>
            <person name="Mirbahai L."/>
            <person name="Eastwood N."/>
            <person name="Colbourne J.K."/>
            <person name="Zhou J."/>
            <person name="Mallon E."/>
            <person name="Orsini L."/>
        </authorList>
    </citation>
    <scope>NUCLEOTIDE SEQUENCE [LARGE SCALE GENOMIC DNA]</scope>
    <source>
        <strain evidence="3">LRV0_1</strain>
    </source>
</reference>
<dbReference type="PANTHER" id="PTHR33104">
    <property type="entry name" value="SI:DKEY-29D5.2"/>
    <property type="match status" value="1"/>
</dbReference>
<accession>A0ABR0AGH2</accession>
<keyword evidence="4" id="KW-1185">Reference proteome</keyword>
<feature type="domain" description="CxC3 like cysteine cluster" evidence="2">
    <location>
        <begin position="40"/>
        <end position="130"/>
    </location>
</feature>
<dbReference type="EMBL" id="JAOYFB010000037">
    <property type="protein sequence ID" value="KAK4024214.1"/>
    <property type="molecule type" value="Genomic_DNA"/>
</dbReference>
<organism evidence="3 4">
    <name type="scientific">Daphnia magna</name>
    <dbReference type="NCBI Taxonomy" id="35525"/>
    <lineage>
        <taxon>Eukaryota</taxon>
        <taxon>Metazoa</taxon>
        <taxon>Ecdysozoa</taxon>
        <taxon>Arthropoda</taxon>
        <taxon>Crustacea</taxon>
        <taxon>Branchiopoda</taxon>
        <taxon>Diplostraca</taxon>
        <taxon>Cladocera</taxon>
        <taxon>Anomopoda</taxon>
        <taxon>Daphniidae</taxon>
        <taxon>Daphnia</taxon>
    </lineage>
</organism>
<name>A0ABR0AGH2_9CRUS</name>
<dbReference type="Proteomes" id="UP001234178">
    <property type="component" value="Unassembled WGS sequence"/>
</dbReference>
<dbReference type="Pfam" id="PF18804">
    <property type="entry name" value="CxC3"/>
    <property type="match status" value="1"/>
</dbReference>
<protein>
    <recommendedName>
        <fullName evidence="2">CxC3 like cysteine cluster domain-containing protein</fullName>
    </recommendedName>
</protein>
<sequence>MASSTVSVWKFLMVDLLTSTGPYVATVPDSWLVEGNKCYYPSYGPTKVAVITKEGRFDLTSTQFVCSVCKESRLATNEEYMFSGYWLGSLSHNSYFIEEDLLSFWHHLRHKTPGTSERKYVETLEEISLDNDRKRRFSDAMVNVKFVGLILMVCMQTPSGNYIALRKHPSDRLGVSLYGDVRMAYDDTQLKHISKIEKKIPKAKGDDLCGSSTWKAAKGETSSKRNLDITGLEMMSCTHGTVVYSANLFKGETFKHTHLQHLKSHEMGTKFFCNDVVCKYWPFAIKVGHLFPEYQQLTKDVTPFLSRFHGLAGKKLQNTLEHRDVKEEELSSILERLKKQAKLVNSKNLTNDWDEQLLQKELEGECHMLKVLHARNANFFVSVGEDYDLIDTWMLSLRYSEAIVQTKKEMVEFVRSLISLCKDLENDITNYTKIRPVTLLDYSRSVLAKTEIARILKVIDKAVHAFTDVLNLNFSEDLQIEPDDFLERVEQEEYFLEALQELTDDESDAYREVEDGDESEKE</sequence>
<dbReference type="InterPro" id="IPR040564">
    <property type="entry name" value="CxC3-like"/>
</dbReference>
<evidence type="ECO:0000313" key="4">
    <source>
        <dbReference type="Proteomes" id="UP001234178"/>
    </source>
</evidence>
<proteinExistence type="predicted"/>
<evidence type="ECO:0000313" key="3">
    <source>
        <dbReference type="EMBL" id="KAK4024214.1"/>
    </source>
</evidence>
<evidence type="ECO:0000259" key="2">
    <source>
        <dbReference type="Pfam" id="PF18804"/>
    </source>
</evidence>
<feature type="chain" id="PRO_5047053033" description="CxC3 like cysteine cluster domain-containing protein" evidence="1">
    <location>
        <begin position="20"/>
        <end position="522"/>
    </location>
</feature>